<gene>
    <name evidence="2" type="ORF">BD749_3330</name>
</gene>
<evidence type="ECO:0000313" key="2">
    <source>
        <dbReference type="EMBL" id="PKV63487.1"/>
    </source>
</evidence>
<comment type="caution">
    <text evidence="2">The sequence shown here is derived from an EMBL/GenBank/DDBJ whole genome shotgun (WGS) entry which is preliminary data.</text>
</comment>
<dbReference type="Proteomes" id="UP000233782">
    <property type="component" value="Unassembled WGS sequence"/>
</dbReference>
<reference evidence="2 3" key="1">
    <citation type="submission" date="2017-12" db="EMBL/GenBank/DDBJ databases">
        <title>Genomic Encyclopedia of Type Strains, Phase III (KMG-III): the genomes of soil and plant-associated and newly described type strains.</title>
        <authorList>
            <person name="Whitman W."/>
        </authorList>
    </citation>
    <scope>NUCLEOTIDE SEQUENCE [LARGE SCALE GENOMIC DNA]</scope>
    <source>
        <strain evidence="2 3">LP43</strain>
    </source>
</reference>
<feature type="transmembrane region" description="Helical" evidence="1">
    <location>
        <begin position="72"/>
        <end position="93"/>
    </location>
</feature>
<organism evidence="2 3">
    <name type="scientific">Pontibacter ramchanderi</name>
    <dbReference type="NCBI Taxonomy" id="1179743"/>
    <lineage>
        <taxon>Bacteria</taxon>
        <taxon>Pseudomonadati</taxon>
        <taxon>Bacteroidota</taxon>
        <taxon>Cytophagia</taxon>
        <taxon>Cytophagales</taxon>
        <taxon>Hymenobacteraceae</taxon>
        <taxon>Pontibacter</taxon>
    </lineage>
</organism>
<protein>
    <submittedName>
        <fullName evidence="2">Putative membrane protein</fullName>
    </submittedName>
</protein>
<feature type="transmembrane region" description="Helical" evidence="1">
    <location>
        <begin position="361"/>
        <end position="382"/>
    </location>
</feature>
<dbReference type="Pfam" id="PF05684">
    <property type="entry name" value="DUF819"/>
    <property type="match status" value="1"/>
</dbReference>
<dbReference type="AlphaFoldDB" id="A0A2N3U9R2"/>
<dbReference type="InterPro" id="IPR008537">
    <property type="entry name" value="DUF819"/>
</dbReference>
<keyword evidence="1" id="KW-1133">Transmembrane helix</keyword>
<dbReference type="OrthoDB" id="653763at2"/>
<feature type="transmembrane region" description="Helical" evidence="1">
    <location>
        <begin position="334"/>
        <end position="354"/>
    </location>
</feature>
<feature type="transmembrane region" description="Helical" evidence="1">
    <location>
        <begin position="105"/>
        <end position="131"/>
    </location>
</feature>
<dbReference type="RefSeq" id="WP_101446312.1">
    <property type="nucleotide sequence ID" value="NZ_PJMU01000003.1"/>
</dbReference>
<feature type="transmembrane region" description="Helical" evidence="1">
    <location>
        <begin position="268"/>
        <end position="292"/>
    </location>
</feature>
<name>A0A2N3U9R2_9BACT</name>
<keyword evidence="1" id="KW-0472">Membrane</keyword>
<feature type="transmembrane region" description="Helical" evidence="1">
    <location>
        <begin position="174"/>
        <end position="198"/>
    </location>
</feature>
<feature type="transmembrane region" description="Helical" evidence="1">
    <location>
        <begin position="12"/>
        <end position="30"/>
    </location>
</feature>
<accession>A0A2N3U9R2</accession>
<keyword evidence="1" id="KW-0812">Transmembrane</keyword>
<keyword evidence="3" id="KW-1185">Reference proteome</keyword>
<dbReference type="PANTHER" id="PTHR34289:SF8">
    <property type="entry name" value="DUF819 DOMAIN-CONTAINING PROTEIN"/>
    <property type="match status" value="1"/>
</dbReference>
<feature type="transmembrane region" description="Helical" evidence="1">
    <location>
        <begin position="42"/>
        <end position="60"/>
    </location>
</feature>
<dbReference type="PANTHER" id="PTHR34289">
    <property type="entry name" value="PROTEIN, PUTATIVE (DUF819)-RELATED"/>
    <property type="match status" value="1"/>
</dbReference>
<sequence>MEETTTATTPLITNDAVVLGILVVILAIIFKTSSSERTVFKKFYSVVPSLLLCYLIPSLLNSLNIISGETSALYGMASRYLLPASLVLFTISLDLKEIWKLRHKAGLMFITGTVGIVIGGPLAILIVSAFAPDIVGGAGPDAVWRGLTTIAGSWIGGGANQLAMYEIFQPSPNLFSAVIAVDVIVANIWMAVLLYGAGRSEKIDAFFKADSSAVNELKNKIERYRNSIMRVPTMPDLMLIGGIGFGLTGLAHFFADIIAPWIEANAPGLARFSLTSGFFWLVVLATTFGMLLSTTKARNLEGAGASRIASIFLYILVATIGMQMDVTAIVSQPGLFLVGIIWISMHMLLLFIVGKLVKAPFFFLAVGSQANVGGAASAPIVAAAFHPALAPVGVLLAILGYAVGTYGAYISGILMQLVAPQ</sequence>
<feature type="transmembrane region" description="Helical" evidence="1">
    <location>
        <begin position="304"/>
        <end position="322"/>
    </location>
</feature>
<feature type="transmembrane region" description="Helical" evidence="1">
    <location>
        <begin position="237"/>
        <end position="262"/>
    </location>
</feature>
<evidence type="ECO:0000256" key="1">
    <source>
        <dbReference type="SAM" id="Phobius"/>
    </source>
</evidence>
<evidence type="ECO:0000313" key="3">
    <source>
        <dbReference type="Proteomes" id="UP000233782"/>
    </source>
</evidence>
<dbReference type="EMBL" id="PJMU01000003">
    <property type="protein sequence ID" value="PKV63487.1"/>
    <property type="molecule type" value="Genomic_DNA"/>
</dbReference>
<proteinExistence type="predicted"/>
<feature type="transmembrane region" description="Helical" evidence="1">
    <location>
        <begin position="388"/>
        <end position="409"/>
    </location>
</feature>